<evidence type="ECO:0000313" key="1">
    <source>
        <dbReference type="EMBL" id="TFK57974.1"/>
    </source>
</evidence>
<gene>
    <name evidence="1" type="ORF">BDN72DRAFT_907235</name>
</gene>
<reference evidence="1 2" key="1">
    <citation type="journal article" date="2019" name="Nat. Ecol. Evol.">
        <title>Megaphylogeny resolves global patterns of mushroom evolution.</title>
        <authorList>
            <person name="Varga T."/>
            <person name="Krizsan K."/>
            <person name="Foldi C."/>
            <person name="Dima B."/>
            <person name="Sanchez-Garcia M."/>
            <person name="Sanchez-Ramirez S."/>
            <person name="Szollosi G.J."/>
            <person name="Szarkandi J.G."/>
            <person name="Papp V."/>
            <person name="Albert L."/>
            <person name="Andreopoulos W."/>
            <person name="Angelini C."/>
            <person name="Antonin V."/>
            <person name="Barry K.W."/>
            <person name="Bougher N.L."/>
            <person name="Buchanan P."/>
            <person name="Buyck B."/>
            <person name="Bense V."/>
            <person name="Catcheside P."/>
            <person name="Chovatia M."/>
            <person name="Cooper J."/>
            <person name="Damon W."/>
            <person name="Desjardin D."/>
            <person name="Finy P."/>
            <person name="Geml J."/>
            <person name="Haridas S."/>
            <person name="Hughes K."/>
            <person name="Justo A."/>
            <person name="Karasinski D."/>
            <person name="Kautmanova I."/>
            <person name="Kiss B."/>
            <person name="Kocsube S."/>
            <person name="Kotiranta H."/>
            <person name="LaButti K.M."/>
            <person name="Lechner B.E."/>
            <person name="Liimatainen K."/>
            <person name="Lipzen A."/>
            <person name="Lukacs Z."/>
            <person name="Mihaltcheva S."/>
            <person name="Morgado L.N."/>
            <person name="Niskanen T."/>
            <person name="Noordeloos M.E."/>
            <person name="Ohm R.A."/>
            <person name="Ortiz-Santana B."/>
            <person name="Ovrebo C."/>
            <person name="Racz N."/>
            <person name="Riley R."/>
            <person name="Savchenko A."/>
            <person name="Shiryaev A."/>
            <person name="Soop K."/>
            <person name="Spirin V."/>
            <person name="Szebenyi C."/>
            <person name="Tomsovsky M."/>
            <person name="Tulloss R.E."/>
            <person name="Uehling J."/>
            <person name="Grigoriev I.V."/>
            <person name="Vagvolgyi C."/>
            <person name="Papp T."/>
            <person name="Martin F.M."/>
            <person name="Miettinen O."/>
            <person name="Hibbett D.S."/>
            <person name="Nagy L.G."/>
        </authorList>
    </citation>
    <scope>NUCLEOTIDE SEQUENCE [LARGE SCALE GENOMIC DNA]</scope>
    <source>
        <strain evidence="1 2">NL-1719</strain>
    </source>
</reference>
<protein>
    <submittedName>
        <fullName evidence="1">Uncharacterized protein</fullName>
    </submittedName>
</protein>
<sequence>MTPQLFALRAEAYIVTGLKVHKATSQVPGNRKECLSQIRTLIQDGLDTVLLSTCRTEKVVQMQYKDYEKRIVAKYSVKLVNWPLPTITQPGDITGRMDTILHLLSVLEERSCHWVSLNDDKWKTEKARIRAKVVGTSKSRTKNAKSPEMVDDKDDRDDSGASDE</sequence>
<dbReference type="Proteomes" id="UP000308600">
    <property type="component" value="Unassembled WGS sequence"/>
</dbReference>
<organism evidence="1 2">
    <name type="scientific">Pluteus cervinus</name>
    <dbReference type="NCBI Taxonomy" id="181527"/>
    <lineage>
        <taxon>Eukaryota</taxon>
        <taxon>Fungi</taxon>
        <taxon>Dikarya</taxon>
        <taxon>Basidiomycota</taxon>
        <taxon>Agaricomycotina</taxon>
        <taxon>Agaricomycetes</taxon>
        <taxon>Agaricomycetidae</taxon>
        <taxon>Agaricales</taxon>
        <taxon>Pluteineae</taxon>
        <taxon>Pluteaceae</taxon>
        <taxon>Pluteus</taxon>
    </lineage>
</organism>
<accession>A0ACD2ZXA3</accession>
<dbReference type="EMBL" id="ML209797">
    <property type="protein sequence ID" value="TFK57974.1"/>
    <property type="molecule type" value="Genomic_DNA"/>
</dbReference>
<evidence type="ECO:0000313" key="2">
    <source>
        <dbReference type="Proteomes" id="UP000308600"/>
    </source>
</evidence>
<name>A0ACD2ZXA3_9AGAR</name>
<proteinExistence type="predicted"/>
<keyword evidence="2" id="KW-1185">Reference proteome</keyword>